<comment type="similarity">
    <text evidence="1">Belongs to the carbohydrate kinase PfkB family.</text>
</comment>
<dbReference type="RefSeq" id="WP_203000823.1">
    <property type="nucleotide sequence ID" value="NZ_JAEMEF010000009.1"/>
</dbReference>
<sequence length="295" mass="32907">MKNIVCFGEVLWDVFPTHKKIGGAPLNFAIRLKSLNNNVSIISRIGKDKLGKKGVFFIVDKGINTESLQIDDTLQTGKVKVALDLDGQATYDIQYPRAWDNIQLTEASKQATLDADAFVYGSLAARESTTKHTLYELLKIAKNKIFDVNLRPPYYDIDIVKDLMDEADFIKFNDDEIDMVCADMQFDKQSLEDKIKYIAEQTNTKSICVTKGDKGAILYYYDEFYYNEGYPIQVIDTVGAGDSFLATLINKLLNNDNPQEAIDFACAIGAIVAGSEGANPKITVEDITNFIESNS</sequence>
<keyword evidence="2" id="KW-0808">Transferase</keyword>
<dbReference type="PANTHER" id="PTHR43085">
    <property type="entry name" value="HEXOKINASE FAMILY MEMBER"/>
    <property type="match status" value="1"/>
</dbReference>
<dbReference type="Proteomes" id="UP000605013">
    <property type="component" value="Unassembled WGS sequence"/>
</dbReference>
<accession>A0ABS1WMI0</accession>
<protein>
    <submittedName>
        <fullName evidence="5">Carbohydrate kinase</fullName>
    </submittedName>
</protein>
<evidence type="ECO:0000313" key="5">
    <source>
        <dbReference type="EMBL" id="MBL7560341.1"/>
    </source>
</evidence>
<gene>
    <name evidence="5" type="ORF">JAO71_11065</name>
</gene>
<organism evidence="5 6">
    <name type="scientific">Olleya sediminilitoris</name>
    <dbReference type="NCBI Taxonomy" id="2795739"/>
    <lineage>
        <taxon>Bacteria</taxon>
        <taxon>Pseudomonadati</taxon>
        <taxon>Bacteroidota</taxon>
        <taxon>Flavobacteriia</taxon>
        <taxon>Flavobacteriales</taxon>
        <taxon>Flavobacteriaceae</taxon>
    </lineage>
</organism>
<dbReference type="EMBL" id="JAEMEF010000009">
    <property type="protein sequence ID" value="MBL7560341.1"/>
    <property type="molecule type" value="Genomic_DNA"/>
</dbReference>
<dbReference type="CDD" id="cd01167">
    <property type="entry name" value="bac_FRK"/>
    <property type="match status" value="1"/>
</dbReference>
<dbReference type="InterPro" id="IPR029056">
    <property type="entry name" value="Ribokinase-like"/>
</dbReference>
<dbReference type="GO" id="GO:0016301">
    <property type="term" value="F:kinase activity"/>
    <property type="evidence" value="ECO:0007669"/>
    <property type="project" value="UniProtKB-KW"/>
</dbReference>
<feature type="domain" description="Carbohydrate kinase PfkB" evidence="4">
    <location>
        <begin position="9"/>
        <end position="280"/>
    </location>
</feature>
<keyword evidence="3 5" id="KW-0418">Kinase</keyword>
<keyword evidence="6" id="KW-1185">Reference proteome</keyword>
<evidence type="ECO:0000313" key="6">
    <source>
        <dbReference type="Proteomes" id="UP000605013"/>
    </source>
</evidence>
<reference evidence="5 6" key="1">
    <citation type="submission" date="2020-12" db="EMBL/GenBank/DDBJ databases">
        <title>Olleya sediminilitoris sp. nov., isolated from a tidal flat.</title>
        <authorList>
            <person name="Park S."/>
            <person name="Yoon J.-H."/>
        </authorList>
    </citation>
    <scope>NUCLEOTIDE SEQUENCE [LARGE SCALE GENOMIC DNA]</scope>
    <source>
        <strain evidence="5 6">YSTF-M6</strain>
    </source>
</reference>
<comment type="caution">
    <text evidence="5">The sequence shown here is derived from an EMBL/GenBank/DDBJ whole genome shotgun (WGS) entry which is preliminary data.</text>
</comment>
<name>A0ABS1WMI0_9FLAO</name>
<evidence type="ECO:0000256" key="1">
    <source>
        <dbReference type="ARBA" id="ARBA00010688"/>
    </source>
</evidence>
<dbReference type="Pfam" id="PF00294">
    <property type="entry name" value="PfkB"/>
    <property type="match status" value="1"/>
</dbReference>
<dbReference type="PANTHER" id="PTHR43085:SF57">
    <property type="entry name" value="CARBOHYDRATE KINASE PFKB DOMAIN-CONTAINING PROTEIN"/>
    <property type="match status" value="1"/>
</dbReference>
<evidence type="ECO:0000259" key="4">
    <source>
        <dbReference type="Pfam" id="PF00294"/>
    </source>
</evidence>
<dbReference type="Gene3D" id="3.40.1190.20">
    <property type="match status" value="1"/>
</dbReference>
<dbReference type="InterPro" id="IPR050306">
    <property type="entry name" value="PfkB_Carbo_kinase"/>
</dbReference>
<dbReference type="InterPro" id="IPR011611">
    <property type="entry name" value="PfkB_dom"/>
</dbReference>
<dbReference type="SUPFAM" id="SSF53613">
    <property type="entry name" value="Ribokinase-like"/>
    <property type="match status" value="1"/>
</dbReference>
<evidence type="ECO:0000256" key="2">
    <source>
        <dbReference type="ARBA" id="ARBA00022679"/>
    </source>
</evidence>
<evidence type="ECO:0000256" key="3">
    <source>
        <dbReference type="ARBA" id="ARBA00022777"/>
    </source>
</evidence>
<proteinExistence type="inferred from homology"/>